<dbReference type="NCBIfam" id="TIGR00040">
    <property type="entry name" value="yfcE"/>
    <property type="match status" value="1"/>
</dbReference>
<evidence type="ECO:0000313" key="5">
    <source>
        <dbReference type="Proteomes" id="UP000198748"/>
    </source>
</evidence>
<reference evidence="5" key="1">
    <citation type="submission" date="2016-10" db="EMBL/GenBank/DDBJ databases">
        <authorList>
            <person name="Varghese N."/>
            <person name="Submissions S."/>
        </authorList>
    </citation>
    <scope>NUCLEOTIDE SEQUENCE [LARGE SCALE GENOMIC DNA]</scope>
    <source>
        <strain evidence="5">DSM 25329</strain>
    </source>
</reference>
<dbReference type="STRING" id="659014.SAMN04487996_103345"/>
<dbReference type="EMBL" id="FNAN01000003">
    <property type="protein sequence ID" value="SDE10088.1"/>
    <property type="molecule type" value="Genomic_DNA"/>
</dbReference>
<feature type="domain" description="Calcineurin-like phosphoesterase" evidence="3">
    <location>
        <begin position="4"/>
        <end position="150"/>
    </location>
</feature>
<protein>
    <recommendedName>
        <fullName evidence="2">Phosphoesterase</fullName>
        <ecNumber evidence="2">3.1.4.-</ecNumber>
    </recommendedName>
</protein>
<keyword evidence="5" id="KW-1185">Reference proteome</keyword>
<comment type="similarity">
    <text evidence="1 2">Belongs to the metallophosphoesterase superfamily. YfcE family.</text>
</comment>
<dbReference type="Proteomes" id="UP000198748">
    <property type="component" value="Unassembled WGS sequence"/>
</dbReference>
<dbReference type="InterPro" id="IPR000979">
    <property type="entry name" value="Phosphodiesterase_MJ0936/Vps29"/>
</dbReference>
<dbReference type="InterPro" id="IPR024654">
    <property type="entry name" value="Calcineurin-like_PHP_lpxH"/>
</dbReference>
<comment type="cofactor">
    <cofactor evidence="2">
        <name>a divalent metal cation</name>
        <dbReference type="ChEBI" id="CHEBI:60240"/>
    </cofactor>
</comment>
<keyword evidence="2" id="KW-0479">Metal-binding</keyword>
<sequence>MKSIGVISDTHGYLDERVFDHFANCDEIWHAGDIGSTEIVAQLQAFKPTRIVFGNIDTPQVRALTHENLHFEVEGFRVWITHIGGAPPRYNPQIMPTLKSNTPDIFVCGHSHILRVIRDKALNNMLYINPGAAGREGFHKFRTLLRFNLHEGLISQMEAIELGKRGALV</sequence>
<dbReference type="RefSeq" id="WP_090147629.1">
    <property type="nucleotide sequence ID" value="NZ_FNAN01000003.1"/>
</dbReference>
<dbReference type="AlphaFoldDB" id="A0A1G7A579"/>
<evidence type="ECO:0000256" key="1">
    <source>
        <dbReference type="ARBA" id="ARBA00008950"/>
    </source>
</evidence>
<evidence type="ECO:0000256" key="2">
    <source>
        <dbReference type="RuleBase" id="RU362039"/>
    </source>
</evidence>
<accession>A0A1G7A579</accession>
<evidence type="ECO:0000259" key="3">
    <source>
        <dbReference type="Pfam" id="PF12850"/>
    </source>
</evidence>
<dbReference type="OrthoDB" id="9785951at2"/>
<dbReference type="EC" id="3.1.4.-" evidence="2"/>
<gene>
    <name evidence="4" type="ORF">SAMN04487996_103345</name>
</gene>
<dbReference type="Pfam" id="PF12850">
    <property type="entry name" value="Metallophos_2"/>
    <property type="match status" value="1"/>
</dbReference>
<dbReference type="SUPFAM" id="SSF56300">
    <property type="entry name" value="Metallo-dependent phosphatases"/>
    <property type="match status" value="1"/>
</dbReference>
<organism evidence="4 5">
    <name type="scientific">Dyadobacter soli</name>
    <dbReference type="NCBI Taxonomy" id="659014"/>
    <lineage>
        <taxon>Bacteria</taxon>
        <taxon>Pseudomonadati</taxon>
        <taxon>Bacteroidota</taxon>
        <taxon>Cytophagia</taxon>
        <taxon>Cytophagales</taxon>
        <taxon>Spirosomataceae</taxon>
        <taxon>Dyadobacter</taxon>
    </lineage>
</organism>
<name>A0A1G7A579_9BACT</name>
<proteinExistence type="inferred from homology"/>
<dbReference type="Gene3D" id="3.60.21.10">
    <property type="match status" value="1"/>
</dbReference>
<dbReference type="GO" id="GO:0046872">
    <property type="term" value="F:metal ion binding"/>
    <property type="evidence" value="ECO:0007669"/>
    <property type="project" value="UniProtKB-KW"/>
</dbReference>
<dbReference type="InterPro" id="IPR029052">
    <property type="entry name" value="Metallo-depent_PP-like"/>
</dbReference>
<evidence type="ECO:0000313" key="4">
    <source>
        <dbReference type="EMBL" id="SDE10088.1"/>
    </source>
</evidence>
<dbReference type="GO" id="GO:0016787">
    <property type="term" value="F:hydrolase activity"/>
    <property type="evidence" value="ECO:0007669"/>
    <property type="project" value="UniProtKB-UniRule"/>
</dbReference>